<organism evidence="2">
    <name type="scientific">Dunaliella tertiolecta</name>
    <name type="common">Green alga</name>
    <dbReference type="NCBI Taxonomy" id="3047"/>
    <lineage>
        <taxon>Eukaryota</taxon>
        <taxon>Viridiplantae</taxon>
        <taxon>Chlorophyta</taxon>
        <taxon>core chlorophytes</taxon>
        <taxon>Chlorophyceae</taxon>
        <taxon>CS clade</taxon>
        <taxon>Chlamydomonadales</taxon>
        <taxon>Dunaliellaceae</taxon>
        <taxon>Dunaliella</taxon>
    </lineage>
</organism>
<protein>
    <submittedName>
        <fullName evidence="2">Uncharacterized protein</fullName>
    </submittedName>
</protein>
<dbReference type="EMBL" id="HBIP01001749">
    <property type="protein sequence ID" value="CAE0485716.1"/>
    <property type="molecule type" value="Transcribed_RNA"/>
</dbReference>
<feature type="compositionally biased region" description="Gly residues" evidence="1">
    <location>
        <begin position="89"/>
        <end position="100"/>
    </location>
</feature>
<accession>A0A7S3VGX0</accession>
<dbReference type="AlphaFoldDB" id="A0A7S3VGX0"/>
<name>A0A7S3VGX0_DUNTE</name>
<gene>
    <name evidence="2" type="ORF">DTER00134_LOCUS755</name>
</gene>
<reference evidence="2" key="1">
    <citation type="submission" date="2021-01" db="EMBL/GenBank/DDBJ databases">
        <authorList>
            <person name="Corre E."/>
            <person name="Pelletier E."/>
            <person name="Niang G."/>
            <person name="Scheremetjew M."/>
            <person name="Finn R."/>
            <person name="Kale V."/>
            <person name="Holt S."/>
            <person name="Cochrane G."/>
            <person name="Meng A."/>
            <person name="Brown T."/>
            <person name="Cohen L."/>
        </authorList>
    </citation>
    <scope>NUCLEOTIDE SEQUENCE</scope>
    <source>
        <strain evidence="2">CCMP1320</strain>
    </source>
</reference>
<sequence length="132" mass="12676">MSYFARSFVRAAQQASRSSCSHGPAFSRMASVGSSHAAMRSAIPAAMRAGGGAFNASRPAMFSFSSSPPMSYGFAASAGTSPTSSSGSGSSGLSGGGSAGDGVAADGAEGAVSSASSTGSGKNGRRKKLSGC</sequence>
<evidence type="ECO:0000256" key="1">
    <source>
        <dbReference type="SAM" id="MobiDB-lite"/>
    </source>
</evidence>
<feature type="compositionally biased region" description="Low complexity" evidence="1">
    <location>
        <begin position="101"/>
        <end position="120"/>
    </location>
</feature>
<feature type="compositionally biased region" description="Low complexity" evidence="1">
    <location>
        <begin position="75"/>
        <end position="88"/>
    </location>
</feature>
<feature type="compositionally biased region" description="Basic residues" evidence="1">
    <location>
        <begin position="123"/>
        <end position="132"/>
    </location>
</feature>
<evidence type="ECO:0000313" key="2">
    <source>
        <dbReference type="EMBL" id="CAE0485716.1"/>
    </source>
</evidence>
<proteinExistence type="predicted"/>
<feature type="region of interest" description="Disordered" evidence="1">
    <location>
        <begin position="75"/>
        <end position="132"/>
    </location>
</feature>